<feature type="compositionally biased region" description="Polar residues" evidence="1">
    <location>
        <begin position="41"/>
        <end position="52"/>
    </location>
</feature>
<feature type="domain" description="AAA+ ATPase" evidence="2">
    <location>
        <begin position="538"/>
        <end position="664"/>
    </location>
</feature>
<dbReference type="Proteomes" id="UP000235672">
    <property type="component" value="Unassembled WGS sequence"/>
</dbReference>
<keyword evidence="4" id="KW-1185">Reference proteome</keyword>
<dbReference type="Pfam" id="PF23232">
    <property type="entry name" value="AAA_lid_13"/>
    <property type="match status" value="1"/>
</dbReference>
<dbReference type="Gene3D" id="3.40.50.300">
    <property type="entry name" value="P-loop containing nucleotide triphosphate hydrolases"/>
    <property type="match status" value="1"/>
</dbReference>
<name>A0A2J6PQ72_9HELO</name>
<protein>
    <submittedName>
        <fullName evidence="3">P-loop containing nucleoside triphosphate hydrolase protein</fullName>
    </submittedName>
</protein>
<dbReference type="GO" id="GO:0016887">
    <property type="term" value="F:ATP hydrolysis activity"/>
    <property type="evidence" value="ECO:0007669"/>
    <property type="project" value="InterPro"/>
</dbReference>
<dbReference type="OrthoDB" id="10042665at2759"/>
<sequence>MADTIPSAFIDRKAELEQRYIRLLEARIADLEALAKINAKPNSSEAGSTSKDTNGKKDGVDALEAGKQSAADSQAEDRKKRIRSVVSKWNPQTGVRTDVPVNDTSLVEKDKGNVAFTFRRVLPLGSGQNPNDGFSEVDIESRELRDLLGEVIGEYTGQSWEGTIVNIRSPFAPLVHFWDSLQTASKPNSTDNEPKKQARLDLELLLEQVIKDSELDAYFKTRESNLAANLTTYETMWTLFIPGQRVYAKPFLGLPQMFVVQSPPMFWERERTLPATVEMDCWCYDWNGKDVVKVWYYIKFDRFRGTKPINELVAYPTKYYKEENPKAEFKNEEELIKHLIERGFTFDETVRGRKGASQQHEYDGEALADRRNVIKSNRDEEDEAGHNNNNDPGRPRVNEDKKIRPVKVKGKYIVDHEAFLTYGSGNHTLAELEPNDVQDVEVGLVDERTPATEAGRKYLGLLPPRYLGYATGDKFWGQFSVKATAKVTDERKTMFKEQLKLKEEYKEMIQALVSSHESKNSKKATRPQVKDVVEDKGKGLVILLHGPPGVGKTLTAETIAEASGKPLFVVSVAEIGLNASKAEKNLEQMFALAGSWEAVLLVDEADVFLESRTRDGDANRNALVSVLLRVLEYYQGIMILTTNRITSLDVAVQSRIHLAIRYEDLSGDQKKDIFEMFLNQLNKQEPESIDDRKSIDEWVGEYGIAAKLNGRQIRNVISSALALARSKPEVVRNGGDDRLTVKHIKRVVRITHEFQEQLEAVTTASRMLNEVKGK</sequence>
<feature type="compositionally biased region" description="Basic and acidic residues" evidence="1">
    <location>
        <begin position="360"/>
        <end position="378"/>
    </location>
</feature>
<evidence type="ECO:0000313" key="4">
    <source>
        <dbReference type="Proteomes" id="UP000235672"/>
    </source>
</evidence>
<dbReference type="InterPro" id="IPR003593">
    <property type="entry name" value="AAA+_ATPase"/>
</dbReference>
<dbReference type="InterPro" id="IPR054289">
    <property type="entry name" value="DUF7025"/>
</dbReference>
<dbReference type="SMART" id="SM00382">
    <property type="entry name" value="AAA"/>
    <property type="match status" value="1"/>
</dbReference>
<dbReference type="AlphaFoldDB" id="A0A2J6PQ72"/>
<gene>
    <name evidence="3" type="ORF">NA56DRAFT_753509</name>
</gene>
<dbReference type="InterPro" id="IPR027417">
    <property type="entry name" value="P-loop_NTPase"/>
</dbReference>
<dbReference type="EMBL" id="KZ613508">
    <property type="protein sequence ID" value="PMD16173.1"/>
    <property type="molecule type" value="Genomic_DNA"/>
</dbReference>
<organism evidence="3 4">
    <name type="scientific">Hyaloscypha hepaticicola</name>
    <dbReference type="NCBI Taxonomy" id="2082293"/>
    <lineage>
        <taxon>Eukaryota</taxon>
        <taxon>Fungi</taxon>
        <taxon>Dikarya</taxon>
        <taxon>Ascomycota</taxon>
        <taxon>Pezizomycotina</taxon>
        <taxon>Leotiomycetes</taxon>
        <taxon>Helotiales</taxon>
        <taxon>Hyaloscyphaceae</taxon>
        <taxon>Hyaloscypha</taxon>
    </lineage>
</organism>
<feature type="region of interest" description="Disordered" evidence="1">
    <location>
        <begin position="350"/>
        <end position="402"/>
    </location>
</feature>
<dbReference type="Pfam" id="PF00004">
    <property type="entry name" value="AAA"/>
    <property type="match status" value="1"/>
</dbReference>
<reference evidence="3 4" key="1">
    <citation type="submission" date="2016-05" db="EMBL/GenBank/DDBJ databases">
        <title>A degradative enzymes factory behind the ericoid mycorrhizal symbiosis.</title>
        <authorList>
            <consortium name="DOE Joint Genome Institute"/>
            <person name="Martino E."/>
            <person name="Morin E."/>
            <person name="Grelet G."/>
            <person name="Kuo A."/>
            <person name="Kohler A."/>
            <person name="Daghino S."/>
            <person name="Barry K."/>
            <person name="Choi C."/>
            <person name="Cichocki N."/>
            <person name="Clum A."/>
            <person name="Copeland A."/>
            <person name="Hainaut M."/>
            <person name="Haridas S."/>
            <person name="Labutti K."/>
            <person name="Lindquist E."/>
            <person name="Lipzen A."/>
            <person name="Khouja H.-R."/>
            <person name="Murat C."/>
            <person name="Ohm R."/>
            <person name="Olson A."/>
            <person name="Spatafora J."/>
            <person name="Veneault-Fourrey C."/>
            <person name="Henrissat B."/>
            <person name="Grigoriev I."/>
            <person name="Martin F."/>
            <person name="Perotto S."/>
        </authorList>
    </citation>
    <scope>NUCLEOTIDE SEQUENCE [LARGE SCALE GENOMIC DNA]</scope>
    <source>
        <strain evidence="3 4">UAMH 7357</strain>
    </source>
</reference>
<feature type="compositionally biased region" description="Basic and acidic residues" evidence="1">
    <location>
        <begin position="393"/>
        <end position="402"/>
    </location>
</feature>
<accession>A0A2J6PQ72</accession>
<evidence type="ECO:0000313" key="3">
    <source>
        <dbReference type="EMBL" id="PMD16173.1"/>
    </source>
</evidence>
<proteinExistence type="predicted"/>
<feature type="region of interest" description="Disordered" evidence="1">
    <location>
        <begin position="41"/>
        <end position="60"/>
    </location>
</feature>
<dbReference type="Pfam" id="PF22942">
    <property type="entry name" value="DUF7025"/>
    <property type="match status" value="1"/>
</dbReference>
<dbReference type="PANTHER" id="PTHR46411:SF4">
    <property type="entry name" value="AAA+ ATPASE DOMAIN-CONTAINING PROTEIN"/>
    <property type="match status" value="1"/>
</dbReference>
<evidence type="ECO:0000256" key="1">
    <source>
        <dbReference type="SAM" id="MobiDB-lite"/>
    </source>
</evidence>
<dbReference type="InterPro" id="IPR003959">
    <property type="entry name" value="ATPase_AAA_core"/>
</dbReference>
<keyword evidence="3" id="KW-0378">Hydrolase</keyword>
<evidence type="ECO:0000259" key="2">
    <source>
        <dbReference type="SMART" id="SM00382"/>
    </source>
</evidence>
<dbReference type="GO" id="GO:0005524">
    <property type="term" value="F:ATP binding"/>
    <property type="evidence" value="ECO:0007669"/>
    <property type="project" value="InterPro"/>
</dbReference>
<dbReference type="STRING" id="1745343.A0A2J6PQ72"/>
<dbReference type="SUPFAM" id="SSF52540">
    <property type="entry name" value="P-loop containing nucleoside triphosphate hydrolases"/>
    <property type="match status" value="1"/>
</dbReference>
<dbReference type="PANTHER" id="PTHR46411">
    <property type="entry name" value="FAMILY ATPASE, PUTATIVE-RELATED"/>
    <property type="match status" value="1"/>
</dbReference>
<dbReference type="CDD" id="cd19481">
    <property type="entry name" value="RecA-like_protease"/>
    <property type="match status" value="1"/>
</dbReference>
<dbReference type="InterPro" id="IPR056599">
    <property type="entry name" value="AAA_lid_fung"/>
</dbReference>